<comment type="caution">
    <text evidence="1">The sequence shown here is derived from an EMBL/GenBank/DDBJ whole genome shotgun (WGS) entry which is preliminary data.</text>
</comment>
<proteinExistence type="predicted"/>
<name>A0A4S8IPD9_MUSBA</name>
<dbReference type="EMBL" id="PYDT01000009">
    <property type="protein sequence ID" value="THU50443.1"/>
    <property type="molecule type" value="Genomic_DNA"/>
</dbReference>
<dbReference type="AlphaFoldDB" id="A0A4S8IPD9"/>
<keyword evidence="2" id="KW-1185">Reference proteome</keyword>
<dbReference type="STRING" id="52838.A0A4S8IPD9"/>
<dbReference type="Proteomes" id="UP000317650">
    <property type="component" value="Chromosome 6"/>
</dbReference>
<evidence type="ECO:0000313" key="2">
    <source>
        <dbReference type="Proteomes" id="UP000317650"/>
    </source>
</evidence>
<evidence type="ECO:0000313" key="1">
    <source>
        <dbReference type="EMBL" id="THU50443.1"/>
    </source>
</evidence>
<reference evidence="1 2" key="1">
    <citation type="journal article" date="2019" name="Nat. Plants">
        <title>Genome sequencing of Musa balbisiana reveals subgenome evolution and function divergence in polyploid bananas.</title>
        <authorList>
            <person name="Yao X."/>
        </authorList>
    </citation>
    <scope>NUCLEOTIDE SEQUENCE [LARGE SCALE GENOMIC DNA]</scope>
    <source>
        <strain evidence="2">cv. DH-PKW</strain>
        <tissue evidence="1">Leaves</tissue>
    </source>
</reference>
<protein>
    <submittedName>
        <fullName evidence="1">Uncharacterized protein</fullName>
    </submittedName>
</protein>
<gene>
    <name evidence="1" type="ORF">C4D60_Mb06t20280</name>
</gene>
<accession>A0A4S8IPD9</accession>
<organism evidence="1 2">
    <name type="scientific">Musa balbisiana</name>
    <name type="common">Banana</name>
    <dbReference type="NCBI Taxonomy" id="52838"/>
    <lineage>
        <taxon>Eukaryota</taxon>
        <taxon>Viridiplantae</taxon>
        <taxon>Streptophyta</taxon>
        <taxon>Embryophyta</taxon>
        <taxon>Tracheophyta</taxon>
        <taxon>Spermatophyta</taxon>
        <taxon>Magnoliopsida</taxon>
        <taxon>Liliopsida</taxon>
        <taxon>Zingiberales</taxon>
        <taxon>Musaceae</taxon>
        <taxon>Musa</taxon>
    </lineage>
</organism>
<sequence length="96" mass="10864">MLQSWYKKRHSNIAAHMSPSFSVKEGDHVGIGQCRFTPVLSMRNLVGFDGIVNCTMLVLSLQSDVCCRAYALVGSRKEVRDDLTLWMRLEETDVVD</sequence>
<dbReference type="Gene3D" id="2.40.50.1000">
    <property type="match status" value="1"/>
</dbReference>